<protein>
    <recommendedName>
        <fullName evidence="3">Transposon protein, putative, CACTA, En/Spm sub-class</fullName>
    </recommendedName>
</protein>
<gene>
    <name evidence="1" type="ORF">U9M48_036020</name>
</gene>
<dbReference type="EMBL" id="CP144752">
    <property type="protein sequence ID" value="WVZ89641.1"/>
    <property type="molecule type" value="Genomic_DNA"/>
</dbReference>
<evidence type="ECO:0000313" key="2">
    <source>
        <dbReference type="Proteomes" id="UP001341281"/>
    </source>
</evidence>
<proteinExistence type="predicted"/>
<evidence type="ECO:0000313" key="1">
    <source>
        <dbReference type="EMBL" id="WVZ89641.1"/>
    </source>
</evidence>
<dbReference type="PANTHER" id="PTHR10775">
    <property type="entry name" value="OS08G0208400 PROTEIN"/>
    <property type="match status" value="1"/>
</dbReference>
<sequence>MMPRKIVIMKETRRSLLYPDYKEGHKKLRITLELLQWKVSNGVSDKGFNELLMLIKNLLPKGNKLPATTYEAKDFVCPLGLEVQKIHACPNDCILYRRDYKDLESCPVCKASHYNIKCDDAGDIEGKSPRNKKHAKVIQWHKEECKQDDMLRHPADGSQWRKIERTYLEFTEDARNIRFGLSMDGMNLFSEMSSSHSTWPMTLCMYNLPPWLCVKRKFIMMPSLIQVPKQPGNDIDVYLQLLVEELLLLWTKGVIDPDNLTSLQDDVVQCLLSAGGVMIDPDYGMTIMDLKNTTYRDEPFVLAVDLTQVFYVKDMSTKPQKRTRKNVPLSHKEPKRHIVLPGKRKIMGVEDIADEEDYNQLDDAPPFRVEVDTSI</sequence>
<reference evidence="1 2" key="1">
    <citation type="submission" date="2024-02" db="EMBL/GenBank/DDBJ databases">
        <title>High-quality chromosome-scale genome assembly of Pensacola bahiagrass (Paspalum notatum Flugge var. saurae).</title>
        <authorList>
            <person name="Vega J.M."/>
            <person name="Podio M."/>
            <person name="Orjuela J."/>
            <person name="Siena L.A."/>
            <person name="Pessino S.C."/>
            <person name="Combes M.C."/>
            <person name="Mariac C."/>
            <person name="Albertini E."/>
            <person name="Pupilli F."/>
            <person name="Ortiz J.P.A."/>
            <person name="Leblanc O."/>
        </authorList>
    </citation>
    <scope>NUCLEOTIDE SEQUENCE [LARGE SCALE GENOMIC DNA]</scope>
    <source>
        <strain evidence="1">R1</strain>
        <tissue evidence="1">Leaf</tissue>
    </source>
</reference>
<organism evidence="1 2">
    <name type="scientific">Paspalum notatum var. saurae</name>
    <dbReference type="NCBI Taxonomy" id="547442"/>
    <lineage>
        <taxon>Eukaryota</taxon>
        <taxon>Viridiplantae</taxon>
        <taxon>Streptophyta</taxon>
        <taxon>Embryophyta</taxon>
        <taxon>Tracheophyta</taxon>
        <taxon>Spermatophyta</taxon>
        <taxon>Magnoliopsida</taxon>
        <taxon>Liliopsida</taxon>
        <taxon>Poales</taxon>
        <taxon>Poaceae</taxon>
        <taxon>PACMAD clade</taxon>
        <taxon>Panicoideae</taxon>
        <taxon>Andropogonodae</taxon>
        <taxon>Paspaleae</taxon>
        <taxon>Paspalinae</taxon>
        <taxon>Paspalum</taxon>
    </lineage>
</organism>
<dbReference type="Pfam" id="PF02992">
    <property type="entry name" value="Transposase_21"/>
    <property type="match status" value="1"/>
</dbReference>
<dbReference type="InterPro" id="IPR004242">
    <property type="entry name" value="Transposase_21"/>
</dbReference>
<keyword evidence="2" id="KW-1185">Reference proteome</keyword>
<name>A0AAQ3UD93_PASNO</name>
<evidence type="ECO:0008006" key="3">
    <source>
        <dbReference type="Google" id="ProtNLM"/>
    </source>
</evidence>
<dbReference type="AlphaFoldDB" id="A0AAQ3UD93"/>
<dbReference type="Proteomes" id="UP001341281">
    <property type="component" value="Chromosome 08"/>
</dbReference>
<accession>A0AAQ3UD93</accession>
<dbReference type="PANTHER" id="PTHR10775:SF185">
    <property type="entry name" value="OS08G0208400 PROTEIN"/>
    <property type="match status" value="1"/>
</dbReference>